<dbReference type="EMBL" id="CM037621">
    <property type="protein sequence ID" value="KAH8002243.1"/>
    <property type="molecule type" value="Genomic_DNA"/>
</dbReference>
<evidence type="ECO:0000313" key="2">
    <source>
        <dbReference type="Proteomes" id="UP000827872"/>
    </source>
</evidence>
<keyword evidence="2" id="KW-1185">Reference proteome</keyword>
<sequence length="84" mass="9786">MKLTINILRPNCYVAFQLMQFSPFQLLRTMHHEDAVWNLKGKFVFSSWIHGWDIWRQDSEDMATGSPVMGRISSSSHVEDRASD</sequence>
<reference evidence="1" key="1">
    <citation type="submission" date="2021-08" db="EMBL/GenBank/DDBJ databases">
        <title>The first chromosome-level gecko genome reveals the dynamic sex chromosomes of Neotropical dwarf geckos (Sphaerodactylidae: Sphaerodactylus).</title>
        <authorList>
            <person name="Pinto B.J."/>
            <person name="Keating S.E."/>
            <person name="Gamble T."/>
        </authorList>
    </citation>
    <scope>NUCLEOTIDE SEQUENCE</scope>
    <source>
        <strain evidence="1">TG3544</strain>
    </source>
</reference>
<evidence type="ECO:0000313" key="1">
    <source>
        <dbReference type="EMBL" id="KAH8002243.1"/>
    </source>
</evidence>
<proteinExistence type="predicted"/>
<gene>
    <name evidence="1" type="ORF">K3G42_021587</name>
</gene>
<name>A0ACB8FB52_9SAUR</name>
<comment type="caution">
    <text evidence="1">The sequence shown here is derived from an EMBL/GenBank/DDBJ whole genome shotgun (WGS) entry which is preliminary data.</text>
</comment>
<protein>
    <submittedName>
        <fullName evidence="1">Uncharacterized protein</fullName>
    </submittedName>
</protein>
<accession>A0ACB8FB52</accession>
<dbReference type="Proteomes" id="UP000827872">
    <property type="component" value="Linkage Group LG08"/>
</dbReference>
<organism evidence="1 2">
    <name type="scientific">Sphaerodactylus townsendi</name>
    <dbReference type="NCBI Taxonomy" id="933632"/>
    <lineage>
        <taxon>Eukaryota</taxon>
        <taxon>Metazoa</taxon>
        <taxon>Chordata</taxon>
        <taxon>Craniata</taxon>
        <taxon>Vertebrata</taxon>
        <taxon>Euteleostomi</taxon>
        <taxon>Lepidosauria</taxon>
        <taxon>Squamata</taxon>
        <taxon>Bifurcata</taxon>
        <taxon>Gekkota</taxon>
        <taxon>Sphaerodactylidae</taxon>
        <taxon>Sphaerodactylus</taxon>
    </lineage>
</organism>